<evidence type="ECO:0000313" key="2">
    <source>
        <dbReference type="EMBL" id="KAG7194365.1"/>
    </source>
</evidence>
<evidence type="ECO:0000313" key="3">
    <source>
        <dbReference type="Proteomes" id="UP000790833"/>
    </source>
</evidence>
<dbReference type="GO" id="GO:0045046">
    <property type="term" value="P:protein import into peroxisome membrane"/>
    <property type="evidence" value="ECO:0007669"/>
    <property type="project" value="TreeGrafter"/>
</dbReference>
<accession>A0A9P7VAX7</accession>
<dbReference type="GO" id="GO:0005778">
    <property type="term" value="C:peroxisomal membrane"/>
    <property type="evidence" value="ECO:0007669"/>
    <property type="project" value="TreeGrafter"/>
</dbReference>
<feature type="region of interest" description="Disordered" evidence="1">
    <location>
        <begin position="277"/>
        <end position="332"/>
    </location>
</feature>
<feature type="compositionally biased region" description="Polar residues" evidence="1">
    <location>
        <begin position="1"/>
        <end position="10"/>
    </location>
</feature>
<dbReference type="GO" id="GO:0033328">
    <property type="term" value="F:peroxisome membrane targeting sequence binding"/>
    <property type="evidence" value="ECO:0007669"/>
    <property type="project" value="TreeGrafter"/>
</dbReference>
<protein>
    <submittedName>
        <fullName evidence="2">Peroxisome chaperone and import receptor</fullName>
    </submittedName>
</protein>
<gene>
    <name evidence="2" type="primary">PEX19</name>
    <name evidence="2" type="ORF">KQ657_004577</name>
</gene>
<sequence length="332" mass="36205">MSTEKSSTVSETAGTQAAGEVAAAPTAIATATTTATEEDDLDDLDDLLDDFADEVLSKPPGAAASGVTSTGVGAGAGISTASEKGTGANKDNVTPFNTDITGLLKDLKIEDPDTKKQFEELVKQFETGKENELNQIQDKDFDNVMKSTMERLKKSGETIDEQLKKDHSSTNPEDLLAQLLAGYDGPSNDGENMDMSKLLVEMLEQISSKEVLYEPMKSLNTDFPPYLEKNKSKLSQEEFENYTAQYELTQKIVSIFESPDYSDSDKLKREEVNSLLESLQDLGQPPTELTGTMPSIPGLGDLGKMDDPSLDFNDMDIPKDLEKDLEENCKQQ</sequence>
<proteinExistence type="predicted"/>
<feature type="compositionally biased region" description="Low complexity" evidence="1">
    <location>
        <begin position="61"/>
        <end position="82"/>
    </location>
</feature>
<dbReference type="PANTHER" id="PTHR12774">
    <property type="entry name" value="PEROXISOMAL BIOGENESIS FACTOR 19"/>
    <property type="match status" value="1"/>
</dbReference>
<keyword evidence="2" id="KW-0675">Receptor</keyword>
<dbReference type="AlphaFoldDB" id="A0A9P7VAX7"/>
<dbReference type="Pfam" id="PF04614">
    <property type="entry name" value="Pex19"/>
    <property type="match status" value="1"/>
</dbReference>
<dbReference type="InterPro" id="IPR006708">
    <property type="entry name" value="Pex19"/>
</dbReference>
<feature type="region of interest" description="Disordered" evidence="1">
    <location>
        <begin position="1"/>
        <end position="41"/>
    </location>
</feature>
<dbReference type="InterPro" id="IPR038322">
    <property type="entry name" value="Pex19_C_sf"/>
</dbReference>
<dbReference type="PANTHER" id="PTHR12774:SF2">
    <property type="entry name" value="PEROXISOMAL BIOGENESIS FACTOR 19"/>
    <property type="match status" value="1"/>
</dbReference>
<feature type="region of interest" description="Disordered" evidence="1">
    <location>
        <begin position="57"/>
        <end position="97"/>
    </location>
</feature>
<evidence type="ECO:0000256" key="1">
    <source>
        <dbReference type="SAM" id="MobiDB-lite"/>
    </source>
</evidence>
<dbReference type="OrthoDB" id="21292at2759"/>
<feature type="compositionally biased region" description="Low complexity" evidence="1">
    <location>
        <begin position="11"/>
        <end position="35"/>
    </location>
</feature>
<feature type="compositionally biased region" description="Basic and acidic residues" evidence="1">
    <location>
        <begin position="316"/>
        <end position="332"/>
    </location>
</feature>
<name>A0A9P7VAX7_9ASCO</name>
<comment type="caution">
    <text evidence="2">The sequence shown here is derived from an EMBL/GenBank/DDBJ whole genome shotgun (WGS) entry which is preliminary data.</text>
</comment>
<dbReference type="RefSeq" id="XP_043049912.1">
    <property type="nucleotide sequence ID" value="XM_043195246.1"/>
</dbReference>
<reference evidence="2" key="1">
    <citation type="submission" date="2021-03" db="EMBL/GenBank/DDBJ databases">
        <authorList>
            <person name="Palmer J.M."/>
        </authorList>
    </citation>
    <scope>NUCLEOTIDE SEQUENCE</scope>
    <source>
        <strain evidence="2">ARV_011</strain>
    </source>
</reference>
<dbReference type="Gene3D" id="1.20.120.900">
    <property type="entry name" value="Pex19, mPTS binding domain"/>
    <property type="match status" value="1"/>
</dbReference>
<dbReference type="EMBL" id="JAHMUF010000007">
    <property type="protein sequence ID" value="KAG7194365.1"/>
    <property type="molecule type" value="Genomic_DNA"/>
</dbReference>
<dbReference type="Proteomes" id="UP000790833">
    <property type="component" value="Unassembled WGS sequence"/>
</dbReference>
<organism evidence="2 3">
    <name type="scientific">Scheffersomyces spartinae</name>
    <dbReference type="NCBI Taxonomy" id="45513"/>
    <lineage>
        <taxon>Eukaryota</taxon>
        <taxon>Fungi</taxon>
        <taxon>Dikarya</taxon>
        <taxon>Ascomycota</taxon>
        <taxon>Saccharomycotina</taxon>
        <taxon>Pichiomycetes</taxon>
        <taxon>Debaryomycetaceae</taxon>
        <taxon>Scheffersomyces</taxon>
    </lineage>
</organism>
<keyword evidence="3" id="KW-1185">Reference proteome</keyword>
<dbReference type="GeneID" id="66117951"/>